<comment type="caution">
    <text evidence="2">The sequence shown here is derived from an EMBL/GenBank/DDBJ whole genome shotgun (WGS) entry which is preliminary data.</text>
</comment>
<sequence>EYDAWPTSDRHSKPAEACITASAYCDTSAVQLSISSFKTANRTEQSKYSASSSNPPESCARHK</sequence>
<reference evidence="2 3" key="1">
    <citation type="submission" date="2024-05" db="EMBL/GenBank/DDBJ databases">
        <title>Genome sequencing and assembly of Indian major carp, Cirrhinus mrigala (Hamilton, 1822).</title>
        <authorList>
            <person name="Mohindra V."/>
            <person name="Chowdhury L.M."/>
            <person name="Lal K."/>
            <person name="Jena J.K."/>
        </authorList>
    </citation>
    <scope>NUCLEOTIDE SEQUENCE [LARGE SCALE GENOMIC DNA]</scope>
    <source>
        <strain evidence="2">CM1030</strain>
        <tissue evidence="2">Blood</tissue>
    </source>
</reference>
<evidence type="ECO:0000313" key="3">
    <source>
        <dbReference type="Proteomes" id="UP001529510"/>
    </source>
</evidence>
<organism evidence="2 3">
    <name type="scientific">Cirrhinus mrigala</name>
    <name type="common">Mrigala</name>
    <dbReference type="NCBI Taxonomy" id="683832"/>
    <lineage>
        <taxon>Eukaryota</taxon>
        <taxon>Metazoa</taxon>
        <taxon>Chordata</taxon>
        <taxon>Craniata</taxon>
        <taxon>Vertebrata</taxon>
        <taxon>Euteleostomi</taxon>
        <taxon>Actinopterygii</taxon>
        <taxon>Neopterygii</taxon>
        <taxon>Teleostei</taxon>
        <taxon>Ostariophysi</taxon>
        <taxon>Cypriniformes</taxon>
        <taxon>Cyprinidae</taxon>
        <taxon>Labeoninae</taxon>
        <taxon>Labeonini</taxon>
        <taxon>Cirrhinus</taxon>
    </lineage>
</organism>
<keyword evidence="3" id="KW-1185">Reference proteome</keyword>
<dbReference type="Proteomes" id="UP001529510">
    <property type="component" value="Unassembled WGS sequence"/>
</dbReference>
<dbReference type="AlphaFoldDB" id="A0ABD0NX02"/>
<proteinExistence type="predicted"/>
<evidence type="ECO:0008006" key="4">
    <source>
        <dbReference type="Google" id="ProtNLM"/>
    </source>
</evidence>
<protein>
    <recommendedName>
        <fullName evidence="4">Growth hormone receptor</fullName>
    </recommendedName>
</protein>
<dbReference type="EMBL" id="JAMKFB020000019">
    <property type="protein sequence ID" value="KAL0165586.1"/>
    <property type="molecule type" value="Genomic_DNA"/>
</dbReference>
<evidence type="ECO:0000313" key="2">
    <source>
        <dbReference type="EMBL" id="KAL0165586.1"/>
    </source>
</evidence>
<name>A0ABD0NX02_CIRMR</name>
<feature type="region of interest" description="Disordered" evidence="1">
    <location>
        <begin position="40"/>
        <end position="63"/>
    </location>
</feature>
<feature type="non-terminal residue" evidence="2">
    <location>
        <position position="63"/>
    </location>
</feature>
<accession>A0ABD0NX02</accession>
<evidence type="ECO:0000256" key="1">
    <source>
        <dbReference type="SAM" id="MobiDB-lite"/>
    </source>
</evidence>
<feature type="compositionally biased region" description="Polar residues" evidence="1">
    <location>
        <begin position="40"/>
        <end position="56"/>
    </location>
</feature>
<gene>
    <name evidence="2" type="ORF">M9458_037430</name>
</gene>
<feature type="non-terminal residue" evidence="2">
    <location>
        <position position="1"/>
    </location>
</feature>